<dbReference type="InterPro" id="IPR008551">
    <property type="entry name" value="TANGO2"/>
</dbReference>
<sequence>MCTLTWRGERNALEVFFNRDELKTRSRAEPPRSHLSEKGTRYLSPIDPDAGGTWMLANGHGIVICLLNRWHEESTLHYQKSRGSVVTELADCPTLVDLAQILPDNSQGAKPFDLIAFASGQVRGFSWKGKELTAFEPRMPLTSSSYQFEEVKTAREQAFAHAKRLEDFQSSKHGSSSAYTVRMNRPDAQTWSRSHLTITAAEIFWDYWEEFPDLAQEPTLHQTSLRLERGHSCP</sequence>
<organism evidence="1 2">
    <name type="scientific">Roseibacillus persicicus</name>
    <dbReference type="NCBI Taxonomy" id="454148"/>
    <lineage>
        <taxon>Bacteria</taxon>
        <taxon>Pseudomonadati</taxon>
        <taxon>Verrucomicrobiota</taxon>
        <taxon>Verrucomicrobiia</taxon>
        <taxon>Verrucomicrobiales</taxon>
        <taxon>Verrucomicrobiaceae</taxon>
        <taxon>Roseibacillus</taxon>
    </lineage>
</organism>
<dbReference type="Pfam" id="PF05742">
    <property type="entry name" value="TANGO2"/>
    <property type="match status" value="1"/>
</dbReference>
<dbReference type="Proteomes" id="UP000644507">
    <property type="component" value="Unassembled WGS sequence"/>
</dbReference>
<reference evidence="1" key="2">
    <citation type="submission" date="2020-09" db="EMBL/GenBank/DDBJ databases">
        <authorList>
            <person name="Sun Q."/>
            <person name="Kim S."/>
        </authorList>
    </citation>
    <scope>NUCLEOTIDE SEQUENCE</scope>
    <source>
        <strain evidence="1">KCTC 12988</strain>
    </source>
</reference>
<evidence type="ECO:0000313" key="1">
    <source>
        <dbReference type="EMBL" id="GHC55529.1"/>
    </source>
</evidence>
<keyword evidence="2" id="KW-1185">Reference proteome</keyword>
<proteinExistence type="predicted"/>
<name>A0A918TNE6_9BACT</name>
<evidence type="ECO:0000313" key="2">
    <source>
        <dbReference type="Proteomes" id="UP000644507"/>
    </source>
</evidence>
<dbReference type="RefSeq" id="WP_189570077.1">
    <property type="nucleotide sequence ID" value="NZ_BMXI01000009.1"/>
</dbReference>
<dbReference type="EMBL" id="BMXI01000009">
    <property type="protein sequence ID" value="GHC55529.1"/>
    <property type="molecule type" value="Genomic_DNA"/>
</dbReference>
<comment type="caution">
    <text evidence="1">The sequence shown here is derived from an EMBL/GenBank/DDBJ whole genome shotgun (WGS) entry which is preliminary data.</text>
</comment>
<gene>
    <name evidence="1" type="ORF">GCM10007100_22670</name>
</gene>
<accession>A0A918TNE6</accession>
<dbReference type="AlphaFoldDB" id="A0A918TNE6"/>
<evidence type="ECO:0008006" key="3">
    <source>
        <dbReference type="Google" id="ProtNLM"/>
    </source>
</evidence>
<reference evidence="1" key="1">
    <citation type="journal article" date="2014" name="Int. J. Syst. Evol. Microbiol.">
        <title>Complete genome sequence of Corynebacterium casei LMG S-19264T (=DSM 44701T), isolated from a smear-ripened cheese.</title>
        <authorList>
            <consortium name="US DOE Joint Genome Institute (JGI-PGF)"/>
            <person name="Walter F."/>
            <person name="Albersmeier A."/>
            <person name="Kalinowski J."/>
            <person name="Ruckert C."/>
        </authorList>
    </citation>
    <scope>NUCLEOTIDE SEQUENCE</scope>
    <source>
        <strain evidence="1">KCTC 12988</strain>
    </source>
</reference>
<protein>
    <recommendedName>
        <fullName evidence="3">NRDE family protein</fullName>
    </recommendedName>
</protein>